<evidence type="ECO:0000313" key="3">
    <source>
        <dbReference type="Proteomes" id="UP000697998"/>
    </source>
</evidence>
<keyword evidence="1" id="KW-1133">Transmembrane helix</keyword>
<organism evidence="2 3">
    <name type="scientific">Candidatus Accumulibacter proximus</name>
    <dbReference type="NCBI Taxonomy" id="2954385"/>
    <lineage>
        <taxon>Bacteria</taxon>
        <taxon>Pseudomonadati</taxon>
        <taxon>Pseudomonadota</taxon>
        <taxon>Betaproteobacteria</taxon>
        <taxon>Candidatus Accumulibacter</taxon>
    </lineage>
</organism>
<protein>
    <submittedName>
        <fullName evidence="2">Uncharacterized protein</fullName>
    </submittedName>
</protein>
<reference evidence="2 3" key="1">
    <citation type="submission" date="2020-10" db="EMBL/GenBank/DDBJ databases">
        <title>Connecting structure to function with the recovery of over 1000 high-quality activated sludge metagenome-assembled genomes encoding full-length rRNA genes using long-read sequencing.</title>
        <authorList>
            <person name="Singleton C.M."/>
            <person name="Petriglieri F."/>
            <person name="Kristensen J.M."/>
            <person name="Kirkegaard R.H."/>
            <person name="Michaelsen T.Y."/>
            <person name="Andersen M.H."/>
            <person name="Karst S.M."/>
            <person name="Dueholm M.S."/>
            <person name="Nielsen P.H."/>
            <person name="Albertsen M."/>
        </authorList>
    </citation>
    <scope>NUCLEOTIDE SEQUENCE [LARGE SCALE GENOMIC DNA]</scope>
    <source>
        <strain evidence="2">EsbW_18-Q3-R4-48_BATAC.285</strain>
    </source>
</reference>
<sequence>MSSPTRPAESASLAKANPVLCASAASRVIWAAGALVVLWTTVLWALD</sequence>
<comment type="caution">
    <text evidence="2">The sequence shown here is derived from an EMBL/GenBank/DDBJ whole genome shotgun (WGS) entry which is preliminary data.</text>
</comment>
<dbReference type="Proteomes" id="UP000697998">
    <property type="component" value="Unassembled WGS sequence"/>
</dbReference>
<feature type="transmembrane region" description="Helical" evidence="1">
    <location>
        <begin position="28"/>
        <end position="46"/>
    </location>
</feature>
<dbReference type="EMBL" id="JADJMH010000012">
    <property type="protein sequence ID" value="MBK7675624.1"/>
    <property type="molecule type" value="Genomic_DNA"/>
</dbReference>
<keyword evidence="1" id="KW-0472">Membrane</keyword>
<proteinExistence type="predicted"/>
<accession>A0A935UHD5</accession>
<dbReference type="AlphaFoldDB" id="A0A935UHD5"/>
<keyword evidence="1" id="KW-0812">Transmembrane</keyword>
<evidence type="ECO:0000256" key="1">
    <source>
        <dbReference type="SAM" id="Phobius"/>
    </source>
</evidence>
<gene>
    <name evidence="2" type="ORF">IPJ27_13180</name>
</gene>
<name>A0A935UHD5_9PROT</name>
<evidence type="ECO:0000313" key="2">
    <source>
        <dbReference type="EMBL" id="MBK7675624.1"/>
    </source>
</evidence>